<feature type="non-terminal residue" evidence="1">
    <location>
        <position position="112"/>
    </location>
</feature>
<evidence type="ECO:0000313" key="2">
    <source>
        <dbReference type="Proteomes" id="UP001529510"/>
    </source>
</evidence>
<keyword evidence="2" id="KW-1185">Reference proteome</keyword>
<comment type="caution">
    <text evidence="1">The sequence shown here is derived from an EMBL/GenBank/DDBJ whole genome shotgun (WGS) entry which is preliminary data.</text>
</comment>
<protein>
    <submittedName>
        <fullName evidence="1">Uncharacterized protein</fullName>
    </submittedName>
</protein>
<evidence type="ECO:0000313" key="1">
    <source>
        <dbReference type="EMBL" id="KAL0155599.1"/>
    </source>
</evidence>
<proteinExistence type="predicted"/>
<accession>A0ABD0N091</accession>
<sequence length="112" mass="12851">MGLKSRLDISEERVEQQLEMTDIHLPRCERVVSIPGPINSVRCSYRPIAPVPVQTEKQCARLSSYRDSGRRRTAIRYLSCRGGADERLWPRVVLINPQLGFGYRRAPAAEWI</sequence>
<dbReference type="AlphaFoldDB" id="A0ABD0N091"/>
<dbReference type="Proteomes" id="UP001529510">
    <property type="component" value="Unassembled WGS sequence"/>
</dbReference>
<reference evidence="1 2" key="1">
    <citation type="submission" date="2024-05" db="EMBL/GenBank/DDBJ databases">
        <title>Genome sequencing and assembly of Indian major carp, Cirrhinus mrigala (Hamilton, 1822).</title>
        <authorList>
            <person name="Mohindra V."/>
            <person name="Chowdhury L.M."/>
            <person name="Lal K."/>
            <person name="Jena J.K."/>
        </authorList>
    </citation>
    <scope>NUCLEOTIDE SEQUENCE [LARGE SCALE GENOMIC DNA]</scope>
    <source>
        <strain evidence="1">CM1030</strain>
        <tissue evidence="1">Blood</tissue>
    </source>
</reference>
<organism evidence="1 2">
    <name type="scientific">Cirrhinus mrigala</name>
    <name type="common">Mrigala</name>
    <dbReference type="NCBI Taxonomy" id="683832"/>
    <lineage>
        <taxon>Eukaryota</taxon>
        <taxon>Metazoa</taxon>
        <taxon>Chordata</taxon>
        <taxon>Craniata</taxon>
        <taxon>Vertebrata</taxon>
        <taxon>Euteleostomi</taxon>
        <taxon>Actinopterygii</taxon>
        <taxon>Neopterygii</taxon>
        <taxon>Teleostei</taxon>
        <taxon>Ostariophysi</taxon>
        <taxon>Cypriniformes</taxon>
        <taxon>Cyprinidae</taxon>
        <taxon>Labeoninae</taxon>
        <taxon>Labeonini</taxon>
        <taxon>Cirrhinus</taxon>
    </lineage>
</organism>
<dbReference type="EMBL" id="JAMKFB020000025">
    <property type="protein sequence ID" value="KAL0155599.1"/>
    <property type="molecule type" value="Genomic_DNA"/>
</dbReference>
<name>A0ABD0N091_CIRMR</name>
<gene>
    <name evidence="1" type="ORF">M9458_049862</name>
</gene>